<reference evidence="3" key="1">
    <citation type="journal article" date="2017" name="Cell">
        <title>Insights into land plant evolution garnered from the Marchantia polymorpha genome.</title>
        <authorList>
            <person name="Bowman J.L."/>
            <person name="Kohchi T."/>
            <person name="Yamato K.T."/>
            <person name="Jenkins J."/>
            <person name="Shu S."/>
            <person name="Ishizaki K."/>
            <person name="Yamaoka S."/>
            <person name="Nishihama R."/>
            <person name="Nakamura Y."/>
            <person name="Berger F."/>
            <person name="Adam C."/>
            <person name="Aki S.S."/>
            <person name="Althoff F."/>
            <person name="Araki T."/>
            <person name="Arteaga-Vazquez M.A."/>
            <person name="Balasubrmanian S."/>
            <person name="Barry K."/>
            <person name="Bauer D."/>
            <person name="Boehm C.R."/>
            <person name="Briginshaw L."/>
            <person name="Caballero-Perez J."/>
            <person name="Catarino B."/>
            <person name="Chen F."/>
            <person name="Chiyoda S."/>
            <person name="Chovatia M."/>
            <person name="Davies K.M."/>
            <person name="Delmans M."/>
            <person name="Demura T."/>
            <person name="Dierschke T."/>
            <person name="Dolan L."/>
            <person name="Dorantes-Acosta A.E."/>
            <person name="Eklund D.M."/>
            <person name="Florent S.N."/>
            <person name="Flores-Sandoval E."/>
            <person name="Fujiyama A."/>
            <person name="Fukuzawa H."/>
            <person name="Galik B."/>
            <person name="Grimanelli D."/>
            <person name="Grimwood J."/>
            <person name="Grossniklaus U."/>
            <person name="Hamada T."/>
            <person name="Haseloff J."/>
            <person name="Hetherington A.J."/>
            <person name="Higo A."/>
            <person name="Hirakawa Y."/>
            <person name="Hundley H.N."/>
            <person name="Ikeda Y."/>
            <person name="Inoue K."/>
            <person name="Inoue S.I."/>
            <person name="Ishida S."/>
            <person name="Jia Q."/>
            <person name="Kakita M."/>
            <person name="Kanazawa T."/>
            <person name="Kawai Y."/>
            <person name="Kawashima T."/>
            <person name="Kennedy M."/>
            <person name="Kinose K."/>
            <person name="Kinoshita T."/>
            <person name="Kohara Y."/>
            <person name="Koide E."/>
            <person name="Komatsu K."/>
            <person name="Kopischke S."/>
            <person name="Kubo M."/>
            <person name="Kyozuka J."/>
            <person name="Lagercrantz U."/>
            <person name="Lin S.S."/>
            <person name="Lindquist E."/>
            <person name="Lipzen A.M."/>
            <person name="Lu C.W."/>
            <person name="De Luna E."/>
            <person name="Martienssen R.A."/>
            <person name="Minamino N."/>
            <person name="Mizutani M."/>
            <person name="Mizutani M."/>
            <person name="Mochizuki N."/>
            <person name="Monte I."/>
            <person name="Mosher R."/>
            <person name="Nagasaki H."/>
            <person name="Nakagami H."/>
            <person name="Naramoto S."/>
            <person name="Nishitani K."/>
            <person name="Ohtani M."/>
            <person name="Okamoto T."/>
            <person name="Okumura M."/>
            <person name="Phillips J."/>
            <person name="Pollak B."/>
            <person name="Reinders A."/>
            <person name="Rovekamp M."/>
            <person name="Sano R."/>
            <person name="Sawa S."/>
            <person name="Schmid M.W."/>
            <person name="Shirakawa M."/>
            <person name="Solano R."/>
            <person name="Spunde A."/>
            <person name="Suetsugu N."/>
            <person name="Sugano S."/>
            <person name="Sugiyama A."/>
            <person name="Sun R."/>
            <person name="Suzuki Y."/>
            <person name="Takenaka M."/>
            <person name="Takezawa D."/>
            <person name="Tomogane H."/>
            <person name="Tsuzuki M."/>
            <person name="Ueda T."/>
            <person name="Umeda M."/>
            <person name="Ward J.M."/>
            <person name="Watanabe Y."/>
            <person name="Yazaki K."/>
            <person name="Yokoyama R."/>
            <person name="Yoshitake Y."/>
            <person name="Yotsui I."/>
            <person name="Zachgo S."/>
            <person name="Schmutz J."/>
        </authorList>
    </citation>
    <scope>NUCLEOTIDE SEQUENCE [LARGE SCALE GENOMIC DNA]</scope>
    <source>
        <strain evidence="3">Tak-1</strain>
    </source>
</reference>
<name>A0A2R6XQV2_MARPO</name>
<dbReference type="Gramene" id="Mp1g04910.1">
    <property type="protein sequence ID" value="Mp1g04910.1.cds1"/>
    <property type="gene ID" value="Mp1g04910"/>
</dbReference>
<protein>
    <submittedName>
        <fullName evidence="2">Uncharacterized protein</fullName>
    </submittedName>
</protein>
<evidence type="ECO:0000313" key="2">
    <source>
        <dbReference type="EMBL" id="PTQ48474.1"/>
    </source>
</evidence>
<dbReference type="OrthoDB" id="10363619at2759"/>
<feature type="region of interest" description="Disordered" evidence="1">
    <location>
        <begin position="54"/>
        <end position="88"/>
    </location>
</feature>
<feature type="compositionally biased region" description="Basic and acidic residues" evidence="1">
    <location>
        <begin position="60"/>
        <end position="80"/>
    </location>
</feature>
<sequence length="136" mass="14557">MCQSCAPPKLRRTYSTGLVVVQVLGKPPRPCAGAKNSSTAAAAAATAAVTSCSASSHSQRSVERPVNENRIKEEKHDRANCTKASPLRGPSWKLFAGGEQTRLADGEVSNSTSVEFDCSTESEMRSVVDLLQLFWT</sequence>
<dbReference type="EMBL" id="KZ772677">
    <property type="protein sequence ID" value="PTQ48474.1"/>
    <property type="molecule type" value="Genomic_DNA"/>
</dbReference>
<evidence type="ECO:0000313" key="3">
    <source>
        <dbReference type="Proteomes" id="UP000244005"/>
    </source>
</evidence>
<evidence type="ECO:0000256" key="1">
    <source>
        <dbReference type="SAM" id="MobiDB-lite"/>
    </source>
</evidence>
<keyword evidence="3" id="KW-1185">Reference proteome</keyword>
<gene>
    <name evidence="2" type="ORF">MARPO_0005s0117</name>
</gene>
<proteinExistence type="predicted"/>
<dbReference type="Proteomes" id="UP000244005">
    <property type="component" value="Unassembled WGS sequence"/>
</dbReference>
<accession>A0A2R6XQV2</accession>
<dbReference type="AlphaFoldDB" id="A0A2R6XQV2"/>
<organism evidence="2 3">
    <name type="scientific">Marchantia polymorpha</name>
    <name type="common">Common liverwort</name>
    <name type="synonym">Marchantia aquatica</name>
    <dbReference type="NCBI Taxonomy" id="3197"/>
    <lineage>
        <taxon>Eukaryota</taxon>
        <taxon>Viridiplantae</taxon>
        <taxon>Streptophyta</taxon>
        <taxon>Embryophyta</taxon>
        <taxon>Marchantiophyta</taxon>
        <taxon>Marchantiopsida</taxon>
        <taxon>Marchantiidae</taxon>
        <taxon>Marchantiales</taxon>
        <taxon>Marchantiaceae</taxon>
        <taxon>Marchantia</taxon>
    </lineage>
</organism>